<keyword evidence="2 5" id="KW-0690">Ribosome biogenesis</keyword>
<dbReference type="GO" id="GO:0005829">
    <property type="term" value="C:cytosol"/>
    <property type="evidence" value="ECO:0007669"/>
    <property type="project" value="TreeGrafter"/>
</dbReference>
<evidence type="ECO:0000256" key="2">
    <source>
        <dbReference type="ARBA" id="ARBA00022517"/>
    </source>
</evidence>
<dbReference type="InterPro" id="IPR037027">
    <property type="entry name" value="YqgF/RNaseH-like_dom_sf"/>
</dbReference>
<sequence>MRILGLDFGDKTIGVAVSDPFGWTAQGVEIIRRESSMEFKKCMRRLAELVEQYQAETIVLGYPKNLDGSEGDRCVKTKDFCERVKRRFPKAEVLLWDERFSTIAAERSLREVGLNHNQRKSVIDKMAAVHILQGYLDSKAKG</sequence>
<comment type="function">
    <text evidence="5">Could be a nuclease involved in processing of the 5'-end of pre-16S rRNA.</text>
</comment>
<dbReference type="RefSeq" id="WP_118579887.1">
    <property type="nucleotide sequence ID" value="NZ_DAVZTY010000151.1"/>
</dbReference>
<dbReference type="Gene3D" id="3.30.420.140">
    <property type="entry name" value="YqgF/RNase H-like domain"/>
    <property type="match status" value="1"/>
</dbReference>
<gene>
    <name evidence="7" type="ORF">KGMB03357_05720</name>
</gene>
<dbReference type="NCBIfam" id="TIGR00250">
    <property type="entry name" value="RNAse_H_YqgF"/>
    <property type="match status" value="1"/>
</dbReference>
<dbReference type="PANTHER" id="PTHR33317">
    <property type="entry name" value="POLYNUCLEOTIDYL TRANSFERASE, RIBONUCLEASE H-LIKE SUPERFAMILY PROTEIN"/>
    <property type="match status" value="1"/>
</dbReference>
<evidence type="ECO:0000256" key="1">
    <source>
        <dbReference type="ARBA" id="ARBA00022490"/>
    </source>
</evidence>
<keyword evidence="4 5" id="KW-0378">Hydrolase</keyword>
<feature type="domain" description="YqgF/RNase H-like" evidence="6">
    <location>
        <begin position="1"/>
        <end position="105"/>
    </location>
</feature>
<dbReference type="InterPro" id="IPR005227">
    <property type="entry name" value="YqgF"/>
</dbReference>
<dbReference type="GO" id="GO:0004518">
    <property type="term" value="F:nuclease activity"/>
    <property type="evidence" value="ECO:0007669"/>
    <property type="project" value="UniProtKB-KW"/>
</dbReference>
<keyword evidence="1 5" id="KW-0963">Cytoplasm</keyword>
<dbReference type="Proteomes" id="UP000287361">
    <property type="component" value="Unassembled WGS sequence"/>
</dbReference>
<organism evidence="7 8">
    <name type="scientific">Anaerotignum faecicola</name>
    <dbReference type="NCBI Taxonomy" id="2358141"/>
    <lineage>
        <taxon>Bacteria</taxon>
        <taxon>Bacillati</taxon>
        <taxon>Bacillota</taxon>
        <taxon>Clostridia</taxon>
        <taxon>Lachnospirales</taxon>
        <taxon>Anaerotignaceae</taxon>
        <taxon>Anaerotignum</taxon>
    </lineage>
</organism>
<evidence type="ECO:0000313" key="7">
    <source>
        <dbReference type="EMBL" id="GCB28911.1"/>
    </source>
</evidence>
<keyword evidence="3 5" id="KW-0540">Nuclease</keyword>
<dbReference type="HAMAP" id="MF_00651">
    <property type="entry name" value="Nuclease_YqgF"/>
    <property type="match status" value="1"/>
</dbReference>
<evidence type="ECO:0000256" key="4">
    <source>
        <dbReference type="ARBA" id="ARBA00022801"/>
    </source>
</evidence>
<dbReference type="Pfam" id="PF03652">
    <property type="entry name" value="RuvX"/>
    <property type="match status" value="1"/>
</dbReference>
<name>A0A401LBF3_9FIRM</name>
<comment type="subcellular location">
    <subcellularLocation>
        <location evidence="5">Cytoplasm</location>
    </subcellularLocation>
</comment>
<proteinExistence type="inferred from homology"/>
<dbReference type="EMBL" id="BHVZ01000001">
    <property type="protein sequence ID" value="GCB28911.1"/>
    <property type="molecule type" value="Genomic_DNA"/>
</dbReference>
<dbReference type="AlphaFoldDB" id="A0A401LBF3"/>
<evidence type="ECO:0000256" key="3">
    <source>
        <dbReference type="ARBA" id="ARBA00022722"/>
    </source>
</evidence>
<dbReference type="GO" id="GO:0000967">
    <property type="term" value="P:rRNA 5'-end processing"/>
    <property type="evidence" value="ECO:0007669"/>
    <property type="project" value="UniProtKB-UniRule"/>
</dbReference>
<accession>A0A401LBF3</accession>
<dbReference type="InterPro" id="IPR006641">
    <property type="entry name" value="YqgF/RNaseH-like_dom"/>
</dbReference>
<evidence type="ECO:0000313" key="8">
    <source>
        <dbReference type="Proteomes" id="UP000287361"/>
    </source>
</evidence>
<dbReference type="EC" id="3.1.-.-" evidence="5"/>
<dbReference type="SMART" id="SM00732">
    <property type="entry name" value="YqgFc"/>
    <property type="match status" value="1"/>
</dbReference>
<dbReference type="InterPro" id="IPR012337">
    <property type="entry name" value="RNaseH-like_sf"/>
</dbReference>
<protein>
    <recommendedName>
        <fullName evidence="5">Putative pre-16S rRNA nuclease</fullName>
        <ecNumber evidence="5">3.1.-.-</ecNumber>
    </recommendedName>
</protein>
<dbReference type="CDD" id="cd16964">
    <property type="entry name" value="YqgF"/>
    <property type="match status" value="1"/>
</dbReference>
<dbReference type="SUPFAM" id="SSF53098">
    <property type="entry name" value="Ribonuclease H-like"/>
    <property type="match status" value="1"/>
</dbReference>
<dbReference type="GeneID" id="86193572"/>
<dbReference type="PANTHER" id="PTHR33317:SF4">
    <property type="entry name" value="POLYNUCLEOTIDYL TRANSFERASE, RIBONUCLEASE H-LIKE SUPERFAMILY PROTEIN"/>
    <property type="match status" value="1"/>
</dbReference>
<comment type="similarity">
    <text evidence="5">Belongs to the YqgF HJR family.</text>
</comment>
<dbReference type="OrthoDB" id="9796140at2"/>
<evidence type="ECO:0000256" key="5">
    <source>
        <dbReference type="HAMAP-Rule" id="MF_00651"/>
    </source>
</evidence>
<comment type="caution">
    <text evidence="7">The sequence shown here is derived from an EMBL/GenBank/DDBJ whole genome shotgun (WGS) entry which is preliminary data.</text>
</comment>
<dbReference type="GO" id="GO:0016788">
    <property type="term" value="F:hydrolase activity, acting on ester bonds"/>
    <property type="evidence" value="ECO:0007669"/>
    <property type="project" value="UniProtKB-UniRule"/>
</dbReference>
<evidence type="ECO:0000259" key="6">
    <source>
        <dbReference type="SMART" id="SM00732"/>
    </source>
</evidence>
<keyword evidence="8" id="KW-1185">Reference proteome</keyword>
<reference evidence="7 8" key="1">
    <citation type="submission" date="2018-10" db="EMBL/GenBank/DDBJ databases">
        <title>Draft Genome Sequence of Anaerotignum sp. KCTC 15736.</title>
        <authorList>
            <person name="Choi S.H."/>
            <person name="Kim J.S."/>
            <person name="Kang S.W."/>
            <person name="Lee J.S."/>
            <person name="Park S.H."/>
        </authorList>
    </citation>
    <scope>NUCLEOTIDE SEQUENCE [LARGE SCALE GENOMIC DNA]</scope>
    <source>
        <strain evidence="7 8">KCTC 15736</strain>
    </source>
</reference>